<evidence type="ECO:0000313" key="2">
    <source>
        <dbReference type="Proteomes" id="UP000279968"/>
    </source>
</evidence>
<organism evidence="1 2">
    <name type="scientific">Micromonospora costi</name>
    <dbReference type="NCBI Taxonomy" id="1530042"/>
    <lineage>
        <taxon>Bacteria</taxon>
        <taxon>Bacillati</taxon>
        <taxon>Actinomycetota</taxon>
        <taxon>Actinomycetes</taxon>
        <taxon>Micromonosporales</taxon>
        <taxon>Micromonosporaceae</taxon>
        <taxon>Micromonospora</taxon>
    </lineage>
</organism>
<dbReference type="AlphaFoldDB" id="A0A3B0A772"/>
<dbReference type="EMBL" id="RBAN01000002">
    <property type="protein sequence ID" value="RKN56024.1"/>
    <property type="molecule type" value="Genomic_DNA"/>
</dbReference>
<gene>
    <name evidence="1" type="ORF">D7193_15845</name>
</gene>
<dbReference type="RefSeq" id="WP_120780207.1">
    <property type="nucleotide sequence ID" value="NZ_JBHLUP010000002.1"/>
</dbReference>
<dbReference type="OrthoDB" id="9839409at2"/>
<proteinExistence type="predicted"/>
<name>A0A3B0A772_9ACTN</name>
<accession>A0A3B0A772</accession>
<sequence length="200" mass="21609">MGGLDEDGQPTDDLLMHWAEHNAHADGERPDPADGEHPILGELSALVDLLASGKVPTPHGIHLNFEAGEAAWVRVIAANPAVVEQVGLRPQVIVAAGRVFNGTEHVEVRLSWVADQDIPDQGRVVAAVRALTGLLLAGGMPVPLRVDAMHALTRVGLMAQRIVDQTAAVLDERPTWHMGSVFVVKRLGRWVSYTMHGFLR</sequence>
<protein>
    <submittedName>
        <fullName evidence="1">Uncharacterized protein</fullName>
    </submittedName>
</protein>
<comment type="caution">
    <text evidence="1">The sequence shown here is derived from an EMBL/GenBank/DDBJ whole genome shotgun (WGS) entry which is preliminary data.</text>
</comment>
<reference evidence="1 2" key="1">
    <citation type="journal article" date="2015" name="Int. J. Syst. Evol. Microbiol.">
        <title>Micromonospora costi sp. nov., isolated from a leaf of Costus speciosus.</title>
        <authorList>
            <person name="Thawai C."/>
        </authorList>
    </citation>
    <scope>NUCLEOTIDE SEQUENCE [LARGE SCALE GENOMIC DNA]</scope>
    <source>
        <strain evidence="1 2">CS1-12</strain>
    </source>
</reference>
<evidence type="ECO:0000313" key="1">
    <source>
        <dbReference type="EMBL" id="RKN56024.1"/>
    </source>
</evidence>
<dbReference type="Proteomes" id="UP000279968">
    <property type="component" value="Unassembled WGS sequence"/>
</dbReference>
<keyword evidence="2" id="KW-1185">Reference proteome</keyword>